<dbReference type="RefSeq" id="WP_089297850.1">
    <property type="nucleotide sequence ID" value="NZ_BOMU01000100.1"/>
</dbReference>
<evidence type="ECO:0000259" key="1">
    <source>
        <dbReference type="PROSITE" id="PS51186"/>
    </source>
</evidence>
<keyword evidence="2" id="KW-0808">Transferase</keyword>
<reference evidence="2 3" key="1">
    <citation type="submission" date="2017-06" db="EMBL/GenBank/DDBJ databases">
        <authorList>
            <person name="Kim H.J."/>
            <person name="Triplett B.A."/>
        </authorList>
    </citation>
    <scope>NUCLEOTIDE SEQUENCE [LARGE SCALE GENOMIC DNA]</scope>
    <source>
        <strain evidence="2 3">DSM 43151</strain>
    </source>
</reference>
<dbReference type="InterPro" id="IPR016181">
    <property type="entry name" value="Acyl_CoA_acyltransferase"/>
</dbReference>
<name>A0A239GSN4_9ACTN</name>
<dbReference type="GO" id="GO:0016747">
    <property type="term" value="F:acyltransferase activity, transferring groups other than amino-acyl groups"/>
    <property type="evidence" value="ECO:0007669"/>
    <property type="project" value="InterPro"/>
</dbReference>
<dbReference type="Proteomes" id="UP000198415">
    <property type="component" value="Unassembled WGS sequence"/>
</dbReference>
<organism evidence="2 3">
    <name type="scientific">Actinoplanes regularis</name>
    <dbReference type="NCBI Taxonomy" id="52697"/>
    <lineage>
        <taxon>Bacteria</taxon>
        <taxon>Bacillati</taxon>
        <taxon>Actinomycetota</taxon>
        <taxon>Actinomycetes</taxon>
        <taxon>Micromonosporales</taxon>
        <taxon>Micromonosporaceae</taxon>
        <taxon>Actinoplanes</taxon>
    </lineage>
</organism>
<dbReference type="EMBL" id="FZNR01000022">
    <property type="protein sequence ID" value="SNS72140.1"/>
    <property type="molecule type" value="Genomic_DNA"/>
</dbReference>
<dbReference type="AlphaFoldDB" id="A0A239GSN4"/>
<evidence type="ECO:0000313" key="2">
    <source>
        <dbReference type="EMBL" id="SNS72140.1"/>
    </source>
</evidence>
<dbReference type="Gene3D" id="3.40.630.30">
    <property type="match status" value="1"/>
</dbReference>
<accession>A0A239GSN4</accession>
<dbReference type="CDD" id="cd04301">
    <property type="entry name" value="NAT_SF"/>
    <property type="match status" value="1"/>
</dbReference>
<proteinExistence type="predicted"/>
<dbReference type="Pfam" id="PF13527">
    <property type="entry name" value="Acetyltransf_9"/>
    <property type="match status" value="1"/>
</dbReference>
<keyword evidence="3" id="KW-1185">Reference proteome</keyword>
<sequence length="178" mass="19491">MTVLRTVHTADLTPDDRTRIRALLDDAFEGRFDDHDWNHALGGSHIMVTVDGTLIAHGSVIQRRFLNRGRSLRCGYVEAVAVHRAQRRRGVASAVMMEAERLIDNGYDLGALSASSAALDFYLARGWRAWPGGTAVLTPDGVTRTAADDDSTLVRAVGGLFADENAPLVCDWRDGDVW</sequence>
<dbReference type="SUPFAM" id="SSF55729">
    <property type="entry name" value="Acyl-CoA N-acyltransferases (Nat)"/>
    <property type="match status" value="1"/>
</dbReference>
<dbReference type="InterPro" id="IPR000182">
    <property type="entry name" value="GNAT_dom"/>
</dbReference>
<protein>
    <submittedName>
        <fullName evidence="2">Aminoglycoside 2'-N-acetyltransferase I</fullName>
    </submittedName>
</protein>
<feature type="domain" description="N-acetyltransferase" evidence="1">
    <location>
        <begin position="7"/>
        <end position="145"/>
    </location>
</feature>
<evidence type="ECO:0000313" key="3">
    <source>
        <dbReference type="Proteomes" id="UP000198415"/>
    </source>
</evidence>
<dbReference type="OrthoDB" id="70281at2"/>
<dbReference type="PROSITE" id="PS51186">
    <property type="entry name" value="GNAT"/>
    <property type="match status" value="1"/>
</dbReference>
<gene>
    <name evidence="2" type="ORF">SAMN06264365_12250</name>
</gene>